<accession>A0A7R9EAI9</accession>
<organism evidence="3">
    <name type="scientific">Timema monikensis</name>
    <dbReference type="NCBI Taxonomy" id="170555"/>
    <lineage>
        <taxon>Eukaryota</taxon>
        <taxon>Metazoa</taxon>
        <taxon>Ecdysozoa</taxon>
        <taxon>Arthropoda</taxon>
        <taxon>Hexapoda</taxon>
        <taxon>Insecta</taxon>
        <taxon>Pterygota</taxon>
        <taxon>Neoptera</taxon>
        <taxon>Polyneoptera</taxon>
        <taxon>Phasmatodea</taxon>
        <taxon>Timematodea</taxon>
        <taxon>Timematoidea</taxon>
        <taxon>Timematidae</taxon>
        <taxon>Timema</taxon>
    </lineage>
</organism>
<keyword evidence="2" id="KW-1133">Transmembrane helix</keyword>
<evidence type="ECO:0000313" key="3">
    <source>
        <dbReference type="EMBL" id="CAD7429395.1"/>
    </source>
</evidence>
<proteinExistence type="predicted"/>
<name>A0A7R9EAI9_9NEOP</name>
<keyword evidence="2" id="KW-0472">Membrane</keyword>
<reference evidence="3" key="1">
    <citation type="submission" date="2020-11" db="EMBL/GenBank/DDBJ databases">
        <authorList>
            <person name="Tran Van P."/>
        </authorList>
    </citation>
    <scope>NUCLEOTIDE SEQUENCE</scope>
</reference>
<feature type="transmembrane region" description="Helical" evidence="2">
    <location>
        <begin position="12"/>
        <end position="31"/>
    </location>
</feature>
<feature type="compositionally biased region" description="Polar residues" evidence="1">
    <location>
        <begin position="67"/>
        <end position="82"/>
    </location>
</feature>
<dbReference type="PANTHER" id="PTHR47412">
    <property type="entry name" value="FI01434P-RELATED"/>
    <property type="match status" value="1"/>
</dbReference>
<feature type="region of interest" description="Disordered" evidence="1">
    <location>
        <begin position="58"/>
        <end position="142"/>
    </location>
</feature>
<protein>
    <submittedName>
        <fullName evidence="3">Uncharacterized protein</fullName>
    </submittedName>
</protein>
<feature type="compositionally biased region" description="Polar residues" evidence="1">
    <location>
        <begin position="95"/>
        <end position="128"/>
    </location>
</feature>
<dbReference type="AlphaFoldDB" id="A0A7R9EAI9"/>
<gene>
    <name evidence="3" type="ORF">TMSB3V08_LOCUS6173</name>
</gene>
<dbReference type="PANTHER" id="PTHR47412:SF1">
    <property type="entry name" value="FI01434P-RELATED"/>
    <property type="match status" value="1"/>
</dbReference>
<sequence length="504" mass="56200">MYTMLARRNWVLRLSIILNVAVLLYVGTHIASKSGDADFLEELQDSGRNLAFIDLGQQQQPQQLAQGTSEGGSTRAESSPRTFDNHLPPAPQSPLIETQSSHSSVPSTIQTKKVQTKPTGKDVSTTPELSAPSEGVSSTKSEQLIVSESALQSLEELIECHDRSTEPRTAQRSDFWVLYNYVTPSRKYRCFESITYSTHADYTFLDNLGPLLDRWRGPVSLAMHAPGADFAPTVEAIRYARDCLSPLVAEYVTFHVFFGSRHVPKQVPAADKVTLDQANCSLPAPWTNVTSSMLYKSKSKILYPVNIGRNIAREMAATHYILPSDIELYPSPGLIIDFLQMVQRQDPPLKHANPKVFPLSIFELQTGAELPINKIQLVSMMNNGTAIQFHKKLCPGCHNVPKSKEWLTHPVNPGLHVFHIGKRTGYFVHWEPIFIGTHSDPLYDERLSWEGKSDKMTQSLELLAMDPEVPALNPGTFRFFCVAMSLERGQLSSASLGQFFWGAT</sequence>
<dbReference type="Pfam" id="PF13896">
    <property type="entry name" value="Glyco_transf_49"/>
    <property type="match status" value="1"/>
</dbReference>
<evidence type="ECO:0000256" key="1">
    <source>
        <dbReference type="SAM" id="MobiDB-lite"/>
    </source>
</evidence>
<dbReference type="EMBL" id="OB794060">
    <property type="protein sequence ID" value="CAD7429395.1"/>
    <property type="molecule type" value="Genomic_DNA"/>
</dbReference>
<evidence type="ECO:0000256" key="2">
    <source>
        <dbReference type="SAM" id="Phobius"/>
    </source>
</evidence>
<keyword evidence="2" id="KW-0812">Transmembrane</keyword>